<keyword evidence="3" id="KW-1185">Reference proteome</keyword>
<accession>A0A4R3LNY8</accession>
<evidence type="ECO:0000313" key="3">
    <source>
        <dbReference type="Proteomes" id="UP000295525"/>
    </source>
</evidence>
<evidence type="ECO:0000313" key="2">
    <source>
        <dbReference type="EMBL" id="TCT02090.1"/>
    </source>
</evidence>
<reference evidence="2 3" key="1">
    <citation type="submission" date="2019-03" db="EMBL/GenBank/DDBJ databases">
        <title>Genomic Encyclopedia of Type Strains, Phase IV (KMG-IV): sequencing the most valuable type-strain genomes for metagenomic binning, comparative biology and taxonomic classification.</title>
        <authorList>
            <person name="Goeker M."/>
        </authorList>
    </citation>
    <scope>NUCLEOTIDE SEQUENCE [LARGE SCALE GENOMIC DNA]</scope>
    <source>
        <strain evidence="2 3">DSM 24591</strain>
    </source>
</reference>
<feature type="chain" id="PRO_5021034034" evidence="1">
    <location>
        <begin position="21"/>
        <end position="48"/>
    </location>
</feature>
<dbReference type="EMBL" id="SMAJ01000020">
    <property type="protein sequence ID" value="TCT02090.1"/>
    <property type="molecule type" value="Genomic_DNA"/>
</dbReference>
<proteinExistence type="predicted"/>
<name>A0A4R3LNY8_9BURK</name>
<evidence type="ECO:0000256" key="1">
    <source>
        <dbReference type="SAM" id="SignalP"/>
    </source>
</evidence>
<feature type="signal peptide" evidence="1">
    <location>
        <begin position="1"/>
        <end position="20"/>
    </location>
</feature>
<sequence>MSTARLPVAAALVAAISALTDSVSTTNDFGTHKGCRYRTRYEQNMTAL</sequence>
<protein>
    <submittedName>
        <fullName evidence="2">Uncharacterized protein</fullName>
    </submittedName>
</protein>
<gene>
    <name evidence="2" type="ORF">EDC26_1206</name>
</gene>
<dbReference type="Proteomes" id="UP000295525">
    <property type="component" value="Unassembled WGS sequence"/>
</dbReference>
<dbReference type="AlphaFoldDB" id="A0A4R3LNY8"/>
<keyword evidence="1" id="KW-0732">Signal</keyword>
<comment type="caution">
    <text evidence="2">The sequence shown here is derived from an EMBL/GenBank/DDBJ whole genome shotgun (WGS) entry which is preliminary data.</text>
</comment>
<organism evidence="2 3">
    <name type="scientific">Paralcaligenes ureilyticus</name>
    <dbReference type="NCBI Taxonomy" id="627131"/>
    <lineage>
        <taxon>Bacteria</taxon>
        <taxon>Pseudomonadati</taxon>
        <taxon>Pseudomonadota</taxon>
        <taxon>Betaproteobacteria</taxon>
        <taxon>Burkholderiales</taxon>
        <taxon>Alcaligenaceae</taxon>
        <taxon>Paralcaligenes</taxon>
    </lineage>
</organism>